<dbReference type="InterPro" id="IPR051803">
    <property type="entry name" value="TA_system_RelE-like_toxin"/>
</dbReference>
<dbReference type="Pfam" id="PF05016">
    <property type="entry name" value="ParE_toxin"/>
    <property type="match status" value="1"/>
</dbReference>
<evidence type="ECO:0000313" key="4">
    <source>
        <dbReference type="Proteomes" id="UP000236345"/>
    </source>
</evidence>
<dbReference type="Proteomes" id="UP000236345">
    <property type="component" value="Unassembled WGS sequence"/>
</dbReference>
<accession>A0A2K1QCD1</accession>
<protein>
    <submittedName>
        <fullName evidence="3">Type II toxin-antitoxin system mRNA interferase toxin, RelE/StbE family</fullName>
    </submittedName>
</protein>
<evidence type="ECO:0000256" key="2">
    <source>
        <dbReference type="ARBA" id="ARBA00022649"/>
    </source>
</evidence>
<keyword evidence="4" id="KW-1185">Reference proteome</keyword>
<dbReference type="InterPro" id="IPR007712">
    <property type="entry name" value="RelE/ParE_toxin"/>
</dbReference>
<proteinExistence type="inferred from homology"/>
<dbReference type="NCBIfam" id="TIGR02385">
    <property type="entry name" value="RelE_StbE"/>
    <property type="match status" value="1"/>
</dbReference>
<comment type="caution">
    <text evidence="3">The sequence shown here is derived from an EMBL/GenBank/DDBJ whole genome shotgun (WGS) entry which is preliminary data.</text>
</comment>
<dbReference type="Gene3D" id="3.30.2310.20">
    <property type="entry name" value="RelE-like"/>
    <property type="match status" value="1"/>
</dbReference>
<sequence>MTLIWTEPARDDRRAIREYIALDNPVAAVELDEQLSARASQLIEQPESGRPGRVAGTRELVVHRHYVIIYEVVAATVYILRVLHTSRRWP</sequence>
<dbReference type="RefSeq" id="WP_103058920.1">
    <property type="nucleotide sequence ID" value="NZ_BSOF01000028.1"/>
</dbReference>
<comment type="similarity">
    <text evidence="1">Belongs to the RelE toxin family.</text>
</comment>
<dbReference type="EMBL" id="NWUO01000003">
    <property type="protein sequence ID" value="PNS12685.1"/>
    <property type="molecule type" value="Genomic_DNA"/>
</dbReference>
<organism evidence="3 4">
    <name type="scientific">Mixta theicola</name>
    <dbReference type="NCBI Taxonomy" id="1458355"/>
    <lineage>
        <taxon>Bacteria</taxon>
        <taxon>Pseudomonadati</taxon>
        <taxon>Pseudomonadota</taxon>
        <taxon>Gammaproteobacteria</taxon>
        <taxon>Enterobacterales</taxon>
        <taxon>Erwiniaceae</taxon>
        <taxon>Mixta</taxon>
    </lineage>
</organism>
<gene>
    <name evidence="3" type="ORF">COO59_06105</name>
</gene>
<name>A0A2K1QCD1_9GAMM</name>
<dbReference type="OrthoDB" id="9798046at2"/>
<reference evidence="4" key="1">
    <citation type="submission" date="2017-09" db="EMBL/GenBank/DDBJ databases">
        <authorList>
            <person name="Palmer M."/>
            <person name="Steenkamp E.T."/>
            <person name="Coetzee M.P."/>
            <person name="Avontuur J.R."/>
            <person name="Van Zyl E."/>
            <person name="Chan W.-Y."/>
            <person name="Blom J."/>
            <person name="Venter S.N."/>
        </authorList>
    </citation>
    <scope>NUCLEOTIDE SEQUENCE [LARGE SCALE GENOMIC DNA]</scope>
    <source>
        <strain evidence="4">QC88-366</strain>
    </source>
</reference>
<evidence type="ECO:0000256" key="1">
    <source>
        <dbReference type="ARBA" id="ARBA00006226"/>
    </source>
</evidence>
<dbReference type="InterPro" id="IPR035093">
    <property type="entry name" value="RelE/ParE_toxin_dom_sf"/>
</dbReference>
<dbReference type="AlphaFoldDB" id="A0A2K1QCD1"/>
<dbReference type="PANTHER" id="PTHR33755">
    <property type="entry name" value="TOXIN PARE1-RELATED"/>
    <property type="match status" value="1"/>
</dbReference>
<keyword evidence="2" id="KW-1277">Toxin-antitoxin system</keyword>
<evidence type="ECO:0000313" key="3">
    <source>
        <dbReference type="EMBL" id="PNS12685.1"/>
    </source>
</evidence>